<name>A0A238JC71_9RHOB</name>
<dbReference type="AlphaFoldDB" id="A0A238JC71"/>
<gene>
    <name evidence="2" type="ORF">TRP8649_02406</name>
</gene>
<sequence length="109" mass="10837">MKTFSVSKAALVILTAAAVSGCTVLRTGQDSRYERVELTPQECQARGGVTVVQKSTGEQVCRVTQYQNAPAGAVATAAASSGGASAAAIAGGIALVTVFALSNSSSGTQ</sequence>
<reference evidence="3" key="1">
    <citation type="submission" date="2017-05" db="EMBL/GenBank/DDBJ databases">
        <authorList>
            <person name="Rodrigo-Torres L."/>
            <person name="Arahal R. D."/>
            <person name="Lucena T."/>
        </authorList>
    </citation>
    <scope>NUCLEOTIDE SEQUENCE [LARGE SCALE GENOMIC DNA]</scope>
    <source>
        <strain evidence="3">CECT 8649</strain>
    </source>
</reference>
<accession>A0A238JC71</accession>
<dbReference type="Proteomes" id="UP000225972">
    <property type="component" value="Unassembled WGS sequence"/>
</dbReference>
<keyword evidence="3" id="KW-1185">Reference proteome</keyword>
<evidence type="ECO:0008006" key="4">
    <source>
        <dbReference type="Google" id="ProtNLM"/>
    </source>
</evidence>
<evidence type="ECO:0000256" key="1">
    <source>
        <dbReference type="SAM" id="SignalP"/>
    </source>
</evidence>
<dbReference type="RefSeq" id="WP_099245527.1">
    <property type="nucleotide sequence ID" value="NZ_FXXP01000002.1"/>
</dbReference>
<organism evidence="2 3">
    <name type="scientific">Pelagimonas phthalicica</name>
    <dbReference type="NCBI Taxonomy" id="1037362"/>
    <lineage>
        <taxon>Bacteria</taxon>
        <taxon>Pseudomonadati</taxon>
        <taxon>Pseudomonadota</taxon>
        <taxon>Alphaproteobacteria</taxon>
        <taxon>Rhodobacterales</taxon>
        <taxon>Roseobacteraceae</taxon>
        <taxon>Pelagimonas</taxon>
    </lineage>
</organism>
<keyword evidence="1" id="KW-0732">Signal</keyword>
<protein>
    <recommendedName>
        <fullName evidence="4">Lipoprotein</fullName>
    </recommendedName>
</protein>
<dbReference type="EMBL" id="FXXP01000002">
    <property type="protein sequence ID" value="SMX28290.1"/>
    <property type="molecule type" value="Genomic_DNA"/>
</dbReference>
<evidence type="ECO:0000313" key="3">
    <source>
        <dbReference type="Proteomes" id="UP000225972"/>
    </source>
</evidence>
<feature type="chain" id="PRO_5012827999" description="Lipoprotein" evidence="1">
    <location>
        <begin position="22"/>
        <end position="109"/>
    </location>
</feature>
<proteinExistence type="predicted"/>
<feature type="signal peptide" evidence="1">
    <location>
        <begin position="1"/>
        <end position="21"/>
    </location>
</feature>
<evidence type="ECO:0000313" key="2">
    <source>
        <dbReference type="EMBL" id="SMX28290.1"/>
    </source>
</evidence>
<dbReference type="PROSITE" id="PS51257">
    <property type="entry name" value="PROKAR_LIPOPROTEIN"/>
    <property type="match status" value="1"/>
</dbReference>